<gene>
    <name evidence="2" type="ORF">EGW08_009488</name>
</gene>
<keyword evidence="1" id="KW-0812">Transmembrane</keyword>
<reference evidence="2 3" key="1">
    <citation type="submission" date="2019-01" db="EMBL/GenBank/DDBJ databases">
        <title>A draft genome assembly of the solar-powered sea slug Elysia chlorotica.</title>
        <authorList>
            <person name="Cai H."/>
            <person name="Li Q."/>
            <person name="Fang X."/>
            <person name="Li J."/>
            <person name="Curtis N.E."/>
            <person name="Altenburger A."/>
            <person name="Shibata T."/>
            <person name="Feng M."/>
            <person name="Maeda T."/>
            <person name="Schwartz J.A."/>
            <person name="Shigenobu S."/>
            <person name="Lundholm N."/>
            <person name="Nishiyama T."/>
            <person name="Yang H."/>
            <person name="Hasebe M."/>
            <person name="Li S."/>
            <person name="Pierce S.K."/>
            <person name="Wang J."/>
        </authorList>
    </citation>
    <scope>NUCLEOTIDE SEQUENCE [LARGE SCALE GENOMIC DNA]</scope>
    <source>
        <strain evidence="2">EC2010</strain>
        <tissue evidence="2">Whole organism of an adult</tissue>
    </source>
</reference>
<feature type="transmembrane region" description="Helical" evidence="1">
    <location>
        <begin position="6"/>
        <end position="25"/>
    </location>
</feature>
<keyword evidence="1" id="KW-0472">Membrane</keyword>
<protein>
    <submittedName>
        <fullName evidence="2">Uncharacterized protein</fullName>
    </submittedName>
</protein>
<comment type="caution">
    <text evidence="2">The sequence shown here is derived from an EMBL/GenBank/DDBJ whole genome shotgun (WGS) entry which is preliminary data.</text>
</comment>
<organism evidence="2 3">
    <name type="scientific">Elysia chlorotica</name>
    <name type="common">Eastern emerald elysia</name>
    <name type="synonym">Sea slug</name>
    <dbReference type="NCBI Taxonomy" id="188477"/>
    <lineage>
        <taxon>Eukaryota</taxon>
        <taxon>Metazoa</taxon>
        <taxon>Spiralia</taxon>
        <taxon>Lophotrochozoa</taxon>
        <taxon>Mollusca</taxon>
        <taxon>Gastropoda</taxon>
        <taxon>Heterobranchia</taxon>
        <taxon>Euthyneura</taxon>
        <taxon>Panpulmonata</taxon>
        <taxon>Sacoglossa</taxon>
        <taxon>Placobranchoidea</taxon>
        <taxon>Plakobranchidae</taxon>
        <taxon>Elysia</taxon>
    </lineage>
</organism>
<sequence>MEKESLIYFFFVLWCGTCVLCATAFQENLCQEKAAIFNDLTRHLSSVLTEGDNENSLICSKLSSYISHALYTQRTCPELPLVKNSTYVNLLLLMKSEEEEK</sequence>
<evidence type="ECO:0000313" key="2">
    <source>
        <dbReference type="EMBL" id="RUS82750.1"/>
    </source>
</evidence>
<accession>A0A433TMF6</accession>
<dbReference type="EMBL" id="RQTK01000273">
    <property type="protein sequence ID" value="RUS82750.1"/>
    <property type="molecule type" value="Genomic_DNA"/>
</dbReference>
<evidence type="ECO:0000256" key="1">
    <source>
        <dbReference type="SAM" id="Phobius"/>
    </source>
</evidence>
<name>A0A433TMF6_ELYCH</name>
<evidence type="ECO:0000313" key="3">
    <source>
        <dbReference type="Proteomes" id="UP000271974"/>
    </source>
</evidence>
<dbReference type="Proteomes" id="UP000271974">
    <property type="component" value="Unassembled WGS sequence"/>
</dbReference>
<proteinExistence type="predicted"/>
<keyword evidence="1" id="KW-1133">Transmembrane helix</keyword>
<dbReference type="AlphaFoldDB" id="A0A433TMF6"/>
<keyword evidence="3" id="KW-1185">Reference proteome</keyword>